<protein>
    <submittedName>
        <fullName evidence="2">Phage tail protein</fullName>
    </submittedName>
</protein>
<keyword evidence="3" id="KW-1185">Reference proteome</keyword>
<reference evidence="2 3" key="1">
    <citation type="submission" date="2021-06" db="EMBL/GenBank/DDBJ databases">
        <title>Limosilactobacillus angelus sp. nov., isolated from the human vagina.</title>
        <authorList>
            <person name="Chen Y.-S."/>
        </authorList>
    </citation>
    <scope>NUCLEOTIDE SEQUENCE [LARGE SCALE GENOMIC DNA]</scope>
    <source>
        <strain evidence="2 3">P5L02</strain>
    </source>
</reference>
<name>A0ABS6IW29_9LACO</name>
<accession>A0ABS6IW29</accession>
<proteinExistence type="predicted"/>
<feature type="region of interest" description="Disordered" evidence="1">
    <location>
        <begin position="218"/>
        <end position="237"/>
    </location>
</feature>
<sequence length="237" mass="25104">MQGTSFSGINWVAFGIIDPNTGKIVNDADKGLSASGVVLVDGDGQGATTANITGLESAGQKQYANNKAKRTTHGAQAPQVALTMLDMPFEYGQKMKGYVSDGKGGYVLKGGNKPNVAMLICSSDYWGNAMYDAFANGELIEAGHNHATNTNNEADYNSTYTYSGLAPILDNVFIDPTTGQQQPYKQFASADKGFDEAAMLAEVFGGYKDDGTFANHGKVTSSTFTPTNQDPQHPTQA</sequence>
<organism evidence="2 3">
    <name type="scientific">Limosilactobacillus portuensis</name>
    <dbReference type="NCBI Taxonomy" id="2742601"/>
    <lineage>
        <taxon>Bacteria</taxon>
        <taxon>Bacillati</taxon>
        <taxon>Bacillota</taxon>
        <taxon>Bacilli</taxon>
        <taxon>Lactobacillales</taxon>
        <taxon>Lactobacillaceae</taxon>
        <taxon>Limosilactobacillus</taxon>
    </lineage>
</organism>
<dbReference type="EMBL" id="JAHPJJ010000013">
    <property type="protein sequence ID" value="MBU9695500.1"/>
    <property type="molecule type" value="Genomic_DNA"/>
</dbReference>
<evidence type="ECO:0000313" key="2">
    <source>
        <dbReference type="EMBL" id="MBU9695500.1"/>
    </source>
</evidence>
<dbReference type="Pfam" id="PF04630">
    <property type="entry name" value="Phage_TTP_1"/>
    <property type="match status" value="1"/>
</dbReference>
<gene>
    <name evidence="2" type="ORF">KSL82_06270</name>
</gene>
<dbReference type="Proteomes" id="UP001196248">
    <property type="component" value="Unassembled WGS sequence"/>
</dbReference>
<dbReference type="RefSeq" id="WP_216972312.1">
    <property type="nucleotide sequence ID" value="NZ_JAHPJJ010000013.1"/>
</dbReference>
<evidence type="ECO:0000256" key="1">
    <source>
        <dbReference type="SAM" id="MobiDB-lite"/>
    </source>
</evidence>
<dbReference type="InterPro" id="IPR006724">
    <property type="entry name" value="Phage_TTP"/>
</dbReference>
<evidence type="ECO:0000313" key="3">
    <source>
        <dbReference type="Proteomes" id="UP001196248"/>
    </source>
</evidence>
<comment type="caution">
    <text evidence="2">The sequence shown here is derived from an EMBL/GenBank/DDBJ whole genome shotgun (WGS) entry which is preliminary data.</text>
</comment>